<evidence type="ECO:0000256" key="8">
    <source>
        <dbReference type="SAM" id="MobiDB-lite"/>
    </source>
</evidence>
<dbReference type="PANTHER" id="PTHR23301:SF0">
    <property type="entry name" value="CHITIN-BINDING TYPE-2 DOMAIN-CONTAINING PROTEIN-RELATED"/>
    <property type="match status" value="1"/>
</dbReference>
<evidence type="ECO:0000259" key="11">
    <source>
        <dbReference type="PROSITE" id="PS50268"/>
    </source>
</evidence>
<evidence type="ECO:0000256" key="2">
    <source>
        <dbReference type="ARBA" id="ARBA00022669"/>
    </source>
</evidence>
<accession>A0A6L2PCY7</accession>
<feature type="region of interest" description="Disordered" evidence="8">
    <location>
        <begin position="430"/>
        <end position="537"/>
    </location>
</feature>
<evidence type="ECO:0000256" key="5">
    <source>
        <dbReference type="ARBA" id="ARBA00023136"/>
    </source>
</evidence>
<evidence type="ECO:0000256" key="6">
    <source>
        <dbReference type="ARBA" id="ARBA00023157"/>
    </source>
</evidence>
<feature type="compositionally biased region" description="Polar residues" evidence="8">
    <location>
        <begin position="434"/>
        <end position="449"/>
    </location>
</feature>
<evidence type="ECO:0000313" key="13">
    <source>
        <dbReference type="Proteomes" id="UP000502823"/>
    </source>
</evidence>
<dbReference type="CDD" id="cd11304">
    <property type="entry name" value="Cadherin_repeat"/>
    <property type="match status" value="1"/>
</dbReference>
<dbReference type="InterPro" id="IPR015919">
    <property type="entry name" value="Cadherin-like_sf"/>
</dbReference>
<dbReference type="InterPro" id="IPR051940">
    <property type="entry name" value="Chitin_bind-dev_reg"/>
</dbReference>
<dbReference type="OrthoDB" id="8193164at2759"/>
<comment type="subcellular location">
    <subcellularLocation>
        <location evidence="1">Membrane</location>
    </subcellularLocation>
</comment>
<dbReference type="PANTHER" id="PTHR23301">
    <property type="entry name" value="CHITIN BINDING PERITROPHIN-A"/>
    <property type="match status" value="1"/>
</dbReference>
<keyword evidence="9" id="KW-0812">Transmembrane</keyword>
<feature type="region of interest" description="Disordered" evidence="8">
    <location>
        <begin position="1058"/>
        <end position="1080"/>
    </location>
</feature>
<sequence>MGFKARVFSETLILCVFLLLDTRNIVSGKLLPSDSELYVSKCRYSLWQLQVLQDCEQNQSFGGCRLFDSNGTEVDFGSQAGGTIFVGEAEIADDGDPGPLYTFTTDGIKSIVEVLKLDCLQQLVEFRARISNFTNGHHPTFQETSYNITLPMPLPAGYTIVGECGEVIEATDYDYNSQYVSDVKFVLSEESEQRDNFEVTALKREGKKWGVSLQTKNTLKIEDPVTLTVVATDVSPAGYNDPELTNEVIITIQPNIDASTPASPLFEEPIYILDMREEGDISPIEATLVEGYSVEYDVDLVYSHGENLTELFDTHKNGAVITVTPKKPSADTEFSGNFGVLILEAKHPDSSRIGKTVIHVTLPGNYVTPPPTSTTETTILPCSCPTEETTYTTDTTKPTEEITQCPEVTSPTEVTCPEVTCATEPTILPCTCPSEETTFPSDTTKPTQDSTYSTDPTTGTTKPTEESPCITDTTKSTEESPDITDTTKPTEESPDITDTTKPTEESPDITDTTKPTEESPDITDTTKPTGGIVQDIMSSPPQEKRIYFRDPQAIVYIYQQQIGYIKTMSAFCIPDCKIEYEIGPGSLSDSLHIDRETGDISITKNIEGGGLFDVMAVAEIEGNEYHETARVSLNVLTLQPCQNGSQWTRTLAVKNVTEGLESPYTVEKCDFMDGCDCAIVEVIPGKARDYFISGKEVVLNKAIDREDKELFPDQSNTDIILHLELNCESDVPTAYKFWDKRSRSVIDDIGTIEYDALRTVIVLRIQDVNDNRPQFNETSPLTVGYPSAKIANQLLPPYLAKIQATDIDFGENAIIKYRLDPNDQFFIHPETGVIYPAAGVSKDSDTELTLYASDSESEGEPLIVNVKTLREDNLVVIRQTGSVLEDVDAVIKEISSITEYNIKLLSAAVIANDTDDDGRQLHNVKSVKESSNSLLQLIIYGLHEAKPVAYSSIEKRLEGRTNFTSVSWSASSSNNKYEGNDTALLITVIVLAVIILLLLGGAGVAYLLYIRSRRNNSDDYYERVLKSSGRSSISEVDENEVEPATEKTSDYENLQYSSTTEVTQPSPPVSPHLSGVTTTKPDQEYDNVIALDEFDHGTVDSKNAASNGDVGEKEEEGNYENAITRRKSVVTFNDNVERIEIEEI</sequence>
<dbReference type="InterPro" id="IPR020894">
    <property type="entry name" value="Cadherin_CS"/>
</dbReference>
<dbReference type="PROSITE" id="PS00232">
    <property type="entry name" value="CADHERIN_1"/>
    <property type="match status" value="1"/>
</dbReference>
<feature type="chain" id="PRO_5026996401" description="Cadherin domain-containing protein" evidence="10">
    <location>
        <begin position="29"/>
        <end position="1144"/>
    </location>
</feature>
<evidence type="ECO:0000256" key="10">
    <source>
        <dbReference type="SAM" id="SignalP"/>
    </source>
</evidence>
<comment type="caution">
    <text evidence="12">The sequence shown here is derived from an EMBL/GenBank/DDBJ whole genome shotgun (WGS) entry which is preliminary data.</text>
</comment>
<dbReference type="GO" id="GO:0007156">
    <property type="term" value="P:homophilic cell adhesion via plasma membrane adhesion molecules"/>
    <property type="evidence" value="ECO:0007669"/>
    <property type="project" value="InterPro"/>
</dbReference>
<keyword evidence="10" id="KW-0732">Signal</keyword>
<evidence type="ECO:0000313" key="12">
    <source>
        <dbReference type="EMBL" id="GFG30413.1"/>
    </source>
</evidence>
<keyword evidence="3" id="KW-0677">Repeat</keyword>
<keyword evidence="13" id="KW-1185">Reference proteome</keyword>
<dbReference type="GO" id="GO:0005886">
    <property type="term" value="C:plasma membrane"/>
    <property type="evidence" value="ECO:0007669"/>
    <property type="project" value="InterPro"/>
</dbReference>
<feature type="domain" description="Cadherin" evidence="11">
    <location>
        <begin position="142"/>
        <end position="266"/>
    </location>
</feature>
<feature type="region of interest" description="Disordered" evidence="8">
    <location>
        <begin position="1098"/>
        <end position="1119"/>
    </location>
</feature>
<gene>
    <name evidence="12" type="ORF">Cfor_05866</name>
</gene>
<proteinExistence type="predicted"/>
<dbReference type="SUPFAM" id="SSF49313">
    <property type="entry name" value="Cadherin-like"/>
    <property type="match status" value="1"/>
</dbReference>
<dbReference type="EMBL" id="BLKM01000214">
    <property type="protein sequence ID" value="GFG30413.1"/>
    <property type="molecule type" value="Genomic_DNA"/>
</dbReference>
<protein>
    <recommendedName>
        <fullName evidence="11">Cadherin domain-containing protein</fullName>
    </recommendedName>
</protein>
<dbReference type="GO" id="GO:0005509">
    <property type="term" value="F:calcium ion binding"/>
    <property type="evidence" value="ECO:0007669"/>
    <property type="project" value="UniProtKB-UniRule"/>
</dbReference>
<keyword evidence="5 9" id="KW-0472">Membrane</keyword>
<evidence type="ECO:0000256" key="9">
    <source>
        <dbReference type="SAM" id="Phobius"/>
    </source>
</evidence>
<dbReference type="InterPro" id="IPR002126">
    <property type="entry name" value="Cadherin-like_dom"/>
</dbReference>
<dbReference type="GO" id="GO:0008061">
    <property type="term" value="F:chitin binding"/>
    <property type="evidence" value="ECO:0007669"/>
    <property type="project" value="UniProtKB-KW"/>
</dbReference>
<keyword evidence="2" id="KW-0147">Chitin-binding</keyword>
<name>A0A6L2PCY7_COPFO</name>
<feature type="domain" description="Cadherin" evidence="11">
    <location>
        <begin position="799"/>
        <end position="876"/>
    </location>
</feature>
<dbReference type="PROSITE" id="PS50268">
    <property type="entry name" value="CADHERIN_2"/>
    <property type="match status" value="2"/>
</dbReference>
<evidence type="ECO:0000256" key="1">
    <source>
        <dbReference type="ARBA" id="ARBA00004370"/>
    </source>
</evidence>
<evidence type="ECO:0000256" key="7">
    <source>
        <dbReference type="PROSITE-ProRule" id="PRU00043"/>
    </source>
</evidence>
<keyword evidence="6" id="KW-1015">Disulfide bond</keyword>
<feature type="signal peptide" evidence="10">
    <location>
        <begin position="1"/>
        <end position="28"/>
    </location>
</feature>
<reference evidence="13" key="1">
    <citation type="submission" date="2020-01" db="EMBL/GenBank/DDBJ databases">
        <title>Draft genome sequence of the Termite Coptotermes fromosanus.</title>
        <authorList>
            <person name="Itakura S."/>
            <person name="Yosikawa Y."/>
            <person name="Umezawa K."/>
        </authorList>
    </citation>
    <scope>NUCLEOTIDE SEQUENCE [LARGE SCALE GENOMIC DNA]</scope>
</reference>
<organism evidence="12 13">
    <name type="scientific">Coptotermes formosanus</name>
    <name type="common">Formosan subterranean termite</name>
    <dbReference type="NCBI Taxonomy" id="36987"/>
    <lineage>
        <taxon>Eukaryota</taxon>
        <taxon>Metazoa</taxon>
        <taxon>Ecdysozoa</taxon>
        <taxon>Arthropoda</taxon>
        <taxon>Hexapoda</taxon>
        <taxon>Insecta</taxon>
        <taxon>Pterygota</taxon>
        <taxon>Neoptera</taxon>
        <taxon>Polyneoptera</taxon>
        <taxon>Dictyoptera</taxon>
        <taxon>Blattodea</taxon>
        <taxon>Blattoidea</taxon>
        <taxon>Termitoidae</taxon>
        <taxon>Rhinotermitidae</taxon>
        <taxon>Coptotermes</taxon>
    </lineage>
</organism>
<dbReference type="AlphaFoldDB" id="A0A6L2PCY7"/>
<feature type="transmembrane region" description="Helical" evidence="9">
    <location>
        <begin position="983"/>
        <end position="1009"/>
    </location>
</feature>
<evidence type="ECO:0000256" key="3">
    <source>
        <dbReference type="ARBA" id="ARBA00022737"/>
    </source>
</evidence>
<keyword evidence="9" id="KW-1133">Transmembrane helix</keyword>
<dbReference type="Proteomes" id="UP000502823">
    <property type="component" value="Unassembled WGS sequence"/>
</dbReference>
<feature type="compositionally biased region" description="Low complexity" evidence="8">
    <location>
        <begin position="450"/>
        <end position="468"/>
    </location>
</feature>
<evidence type="ECO:0000256" key="4">
    <source>
        <dbReference type="ARBA" id="ARBA00022837"/>
    </source>
</evidence>
<dbReference type="Gene3D" id="2.60.40.60">
    <property type="entry name" value="Cadherins"/>
    <property type="match status" value="2"/>
</dbReference>
<keyword evidence="4 7" id="KW-0106">Calcium</keyword>
<dbReference type="InParanoid" id="A0A6L2PCY7"/>